<keyword evidence="3" id="KW-1185">Reference proteome</keyword>
<feature type="chain" id="PRO_5046899878" description="Lipoprotein" evidence="1">
    <location>
        <begin position="18"/>
        <end position="134"/>
    </location>
</feature>
<reference evidence="2" key="1">
    <citation type="submission" date="2022-04" db="EMBL/GenBank/DDBJ databases">
        <title>Lysobacter sp. CAU 1642 isolated from sea sand.</title>
        <authorList>
            <person name="Kim W."/>
        </authorList>
    </citation>
    <scope>NUCLEOTIDE SEQUENCE</scope>
    <source>
        <strain evidence="2">CAU 1642</strain>
    </source>
</reference>
<name>A0ABT0GCZ3_9GAMM</name>
<evidence type="ECO:0000313" key="3">
    <source>
        <dbReference type="Proteomes" id="UP001431449"/>
    </source>
</evidence>
<protein>
    <recommendedName>
        <fullName evidence="4">Lipoprotein</fullName>
    </recommendedName>
</protein>
<evidence type="ECO:0008006" key="4">
    <source>
        <dbReference type="Google" id="ProtNLM"/>
    </source>
</evidence>
<proteinExistence type="predicted"/>
<dbReference type="EMBL" id="JALNMH010000001">
    <property type="protein sequence ID" value="MCK7592413.1"/>
    <property type="molecule type" value="Genomic_DNA"/>
</dbReference>
<evidence type="ECO:0000313" key="2">
    <source>
        <dbReference type="EMBL" id="MCK7592413.1"/>
    </source>
</evidence>
<organism evidence="2 3">
    <name type="scientific">Pseudomarimonas salicorniae</name>
    <dbReference type="NCBI Taxonomy" id="2933270"/>
    <lineage>
        <taxon>Bacteria</taxon>
        <taxon>Pseudomonadati</taxon>
        <taxon>Pseudomonadota</taxon>
        <taxon>Gammaproteobacteria</taxon>
        <taxon>Lysobacterales</taxon>
        <taxon>Lysobacteraceae</taxon>
        <taxon>Pseudomarimonas</taxon>
    </lineage>
</organism>
<dbReference type="Proteomes" id="UP001431449">
    <property type="component" value="Unassembled WGS sequence"/>
</dbReference>
<keyword evidence="1" id="KW-0732">Signal</keyword>
<dbReference type="PROSITE" id="PS51257">
    <property type="entry name" value="PROKAR_LIPOPROTEIN"/>
    <property type="match status" value="1"/>
</dbReference>
<sequence length="134" mass="15243">MRHALILLTLLLLGACAGKSGSTSKLQETLYAYQSTIRWGDLTGALAFVDPDLREKQAPSSLEERRLAQLQVAGYYVQGSQQVGEGEYEQIVEIRLVNRNTQVERSVIDRQTWRWSVEDKAWWLTSGLPDFSQR</sequence>
<dbReference type="RefSeq" id="WP_248204564.1">
    <property type="nucleotide sequence ID" value="NZ_JALNMH010000001.1"/>
</dbReference>
<comment type="caution">
    <text evidence="2">The sequence shown here is derived from an EMBL/GenBank/DDBJ whole genome shotgun (WGS) entry which is preliminary data.</text>
</comment>
<feature type="signal peptide" evidence="1">
    <location>
        <begin position="1"/>
        <end position="17"/>
    </location>
</feature>
<gene>
    <name evidence="2" type="ORF">M0G41_01875</name>
</gene>
<evidence type="ECO:0000256" key="1">
    <source>
        <dbReference type="SAM" id="SignalP"/>
    </source>
</evidence>
<accession>A0ABT0GCZ3</accession>